<keyword evidence="1" id="KW-0732">Signal</keyword>
<evidence type="ECO:0008006" key="4">
    <source>
        <dbReference type="Google" id="ProtNLM"/>
    </source>
</evidence>
<feature type="chain" id="PRO_5045588645" description="DUF4136 domain-containing protein" evidence="1">
    <location>
        <begin position="20"/>
        <end position="220"/>
    </location>
</feature>
<dbReference type="Proteomes" id="UP001500469">
    <property type="component" value="Unassembled WGS sequence"/>
</dbReference>
<name>A0ABP3YFE3_9BACT</name>
<sequence length="220" mass="23787">MKKLSFLASLALVFALASCSPSTKIIGSWASPEKPAKPYENLLVTALSSNLVNRQAFEEEMTATLNEDGIKAASSLTIIPLGTAADKEGGMAKAVKMVQDAGYDGILTVALLDQTSETRYVQGTSNYAPMGYGGYYGRFGGYYGYYGAMTYDPGYYTTDKLYYIEVNMYDAKTEGLVWSSQSETTNPSNLEAFSHTFAGVVVDQMIKDGVIALPVKPSKK</sequence>
<feature type="signal peptide" evidence="1">
    <location>
        <begin position="1"/>
        <end position="19"/>
    </location>
</feature>
<organism evidence="2 3">
    <name type="scientific">Algoriphagus jejuensis</name>
    <dbReference type="NCBI Taxonomy" id="419934"/>
    <lineage>
        <taxon>Bacteria</taxon>
        <taxon>Pseudomonadati</taxon>
        <taxon>Bacteroidota</taxon>
        <taxon>Cytophagia</taxon>
        <taxon>Cytophagales</taxon>
        <taxon>Cyclobacteriaceae</taxon>
        <taxon>Algoriphagus</taxon>
    </lineage>
</organism>
<proteinExistence type="predicted"/>
<evidence type="ECO:0000313" key="3">
    <source>
        <dbReference type="Proteomes" id="UP001500469"/>
    </source>
</evidence>
<protein>
    <recommendedName>
        <fullName evidence="4">DUF4136 domain-containing protein</fullName>
    </recommendedName>
</protein>
<evidence type="ECO:0000256" key="1">
    <source>
        <dbReference type="SAM" id="SignalP"/>
    </source>
</evidence>
<keyword evidence="3" id="KW-1185">Reference proteome</keyword>
<gene>
    <name evidence="2" type="ORF">GCM10009119_23490</name>
</gene>
<comment type="caution">
    <text evidence="2">The sequence shown here is derived from an EMBL/GenBank/DDBJ whole genome shotgun (WGS) entry which is preliminary data.</text>
</comment>
<dbReference type="Gene3D" id="3.30.160.670">
    <property type="match status" value="1"/>
</dbReference>
<accession>A0ABP3YFE3</accession>
<evidence type="ECO:0000313" key="2">
    <source>
        <dbReference type="EMBL" id="GAA0879381.1"/>
    </source>
</evidence>
<dbReference type="RefSeq" id="WP_343851729.1">
    <property type="nucleotide sequence ID" value="NZ_BAAAFI010000011.1"/>
</dbReference>
<dbReference type="EMBL" id="BAAAFI010000011">
    <property type="protein sequence ID" value="GAA0879381.1"/>
    <property type="molecule type" value="Genomic_DNA"/>
</dbReference>
<dbReference type="PROSITE" id="PS51257">
    <property type="entry name" value="PROKAR_LIPOPROTEIN"/>
    <property type="match status" value="1"/>
</dbReference>
<reference evidence="3" key="1">
    <citation type="journal article" date="2019" name="Int. J. Syst. Evol. Microbiol.">
        <title>The Global Catalogue of Microorganisms (GCM) 10K type strain sequencing project: providing services to taxonomists for standard genome sequencing and annotation.</title>
        <authorList>
            <consortium name="The Broad Institute Genomics Platform"/>
            <consortium name="The Broad Institute Genome Sequencing Center for Infectious Disease"/>
            <person name="Wu L."/>
            <person name="Ma J."/>
        </authorList>
    </citation>
    <scope>NUCLEOTIDE SEQUENCE [LARGE SCALE GENOMIC DNA]</scope>
    <source>
        <strain evidence="3">JCM 16112</strain>
    </source>
</reference>